<evidence type="ECO:0000313" key="4">
    <source>
        <dbReference type="Proteomes" id="UP000193498"/>
    </source>
</evidence>
<protein>
    <submittedName>
        <fullName evidence="3">Uncharacterized protein</fullName>
    </submittedName>
</protein>
<dbReference type="AlphaFoldDB" id="A0A1Y1Y4I9"/>
<reference evidence="3 4" key="1">
    <citation type="submission" date="2016-07" db="EMBL/GenBank/DDBJ databases">
        <title>Pervasive Adenine N6-methylation of Active Genes in Fungi.</title>
        <authorList>
            <consortium name="DOE Joint Genome Institute"/>
            <person name="Mondo S.J."/>
            <person name="Dannebaum R.O."/>
            <person name="Kuo R.C."/>
            <person name="Labutti K."/>
            <person name="Haridas S."/>
            <person name="Kuo A."/>
            <person name="Salamov A."/>
            <person name="Ahrendt S.R."/>
            <person name="Lipzen A."/>
            <person name="Sullivan W."/>
            <person name="Andreopoulos W.B."/>
            <person name="Clum A."/>
            <person name="Lindquist E."/>
            <person name="Daum C."/>
            <person name="Ramamoorthy G.K."/>
            <person name="Gryganskyi A."/>
            <person name="Culley D."/>
            <person name="Magnuson J.K."/>
            <person name="James T.Y."/>
            <person name="O'Malley M.A."/>
            <person name="Stajich J.E."/>
            <person name="Spatafora J.W."/>
            <person name="Visel A."/>
            <person name="Grigoriev I.V."/>
        </authorList>
    </citation>
    <scope>NUCLEOTIDE SEQUENCE [LARGE SCALE GENOMIC DNA]</scope>
    <source>
        <strain evidence="3 4">CBS 931.73</strain>
    </source>
</reference>
<keyword evidence="2" id="KW-1133">Transmembrane helix</keyword>
<name>A0A1Y1Y4I9_9FUNG</name>
<accession>A0A1Y1Y4I9</accession>
<dbReference type="EMBL" id="MCFE01000252">
    <property type="protein sequence ID" value="ORX92942.1"/>
    <property type="molecule type" value="Genomic_DNA"/>
</dbReference>
<dbReference type="InterPro" id="IPR039965">
    <property type="entry name" value="C3H7.08c"/>
</dbReference>
<feature type="compositionally biased region" description="Basic and acidic residues" evidence="1">
    <location>
        <begin position="101"/>
        <end position="110"/>
    </location>
</feature>
<keyword evidence="2" id="KW-0812">Transmembrane</keyword>
<dbReference type="OrthoDB" id="3141857at2759"/>
<comment type="caution">
    <text evidence="3">The sequence shown here is derived from an EMBL/GenBank/DDBJ whole genome shotgun (WGS) entry which is preliminary data.</text>
</comment>
<dbReference type="Proteomes" id="UP000193498">
    <property type="component" value="Unassembled WGS sequence"/>
</dbReference>
<proteinExistence type="predicted"/>
<evidence type="ECO:0000256" key="1">
    <source>
        <dbReference type="SAM" id="MobiDB-lite"/>
    </source>
</evidence>
<sequence>MASTVPRSRSLWRMLTIDPSNIPLLAVMSGVFGGVGYMVGHKSQNAVPDKNVRLASENPHPWHQDDPKDADYKYKYKKGAHPEGEELHAPSAMSVTHVSAKLDKDLHDKLPSGMKTDQNKESS</sequence>
<dbReference type="PANTHER" id="PTHR40466">
    <property type="entry name" value="EXPRESSED PROTEIN"/>
    <property type="match status" value="1"/>
</dbReference>
<keyword evidence="4" id="KW-1185">Reference proteome</keyword>
<evidence type="ECO:0000313" key="3">
    <source>
        <dbReference type="EMBL" id="ORX92942.1"/>
    </source>
</evidence>
<feature type="transmembrane region" description="Helical" evidence="2">
    <location>
        <begin position="20"/>
        <end position="40"/>
    </location>
</feature>
<dbReference type="PANTHER" id="PTHR40466:SF1">
    <property type="entry name" value="FUNGAL PROTEIN"/>
    <property type="match status" value="1"/>
</dbReference>
<organism evidence="3 4">
    <name type="scientific">Basidiobolus meristosporus CBS 931.73</name>
    <dbReference type="NCBI Taxonomy" id="1314790"/>
    <lineage>
        <taxon>Eukaryota</taxon>
        <taxon>Fungi</taxon>
        <taxon>Fungi incertae sedis</taxon>
        <taxon>Zoopagomycota</taxon>
        <taxon>Entomophthoromycotina</taxon>
        <taxon>Basidiobolomycetes</taxon>
        <taxon>Basidiobolales</taxon>
        <taxon>Basidiobolaceae</taxon>
        <taxon>Basidiobolus</taxon>
    </lineage>
</organism>
<dbReference type="InParanoid" id="A0A1Y1Y4I9"/>
<feature type="region of interest" description="Disordered" evidence="1">
    <location>
        <begin position="101"/>
        <end position="123"/>
    </location>
</feature>
<keyword evidence="2" id="KW-0472">Membrane</keyword>
<gene>
    <name evidence="3" type="ORF">K493DRAFT_302996</name>
</gene>
<evidence type="ECO:0000256" key="2">
    <source>
        <dbReference type="SAM" id="Phobius"/>
    </source>
</evidence>